<dbReference type="PROSITE" id="PS00154">
    <property type="entry name" value="ATPASE_E1_E2"/>
    <property type="match status" value="1"/>
</dbReference>
<dbReference type="SFLD" id="SFLDF00027">
    <property type="entry name" value="p-type_atpase"/>
    <property type="match status" value="1"/>
</dbReference>
<feature type="domain" description="P-type ATPase A" evidence="9">
    <location>
        <begin position="117"/>
        <end position="216"/>
    </location>
</feature>
<keyword evidence="7 8" id="KW-0472">Membrane</keyword>
<comment type="caution">
    <text evidence="10">The sequence shown here is derived from an EMBL/GenBank/DDBJ whole genome shotgun (WGS) entry which is preliminary data.</text>
</comment>
<evidence type="ECO:0000256" key="5">
    <source>
        <dbReference type="ARBA" id="ARBA00022967"/>
    </source>
</evidence>
<feature type="transmembrane region" description="Helical" evidence="8">
    <location>
        <begin position="6"/>
        <end position="29"/>
    </location>
</feature>
<dbReference type="InterPro" id="IPR023214">
    <property type="entry name" value="HAD_sf"/>
</dbReference>
<dbReference type="Gene3D" id="3.40.50.1000">
    <property type="entry name" value="HAD superfamily/HAD-like"/>
    <property type="match status" value="1"/>
</dbReference>
<reference evidence="10 11" key="1">
    <citation type="submission" date="2020-07" db="EMBL/GenBank/DDBJ databases">
        <title>Sequencing the genomes of 1000 actinobacteria strains.</title>
        <authorList>
            <person name="Klenk H.-P."/>
        </authorList>
    </citation>
    <scope>NUCLEOTIDE SEQUENCE [LARGE SCALE GENOMIC DNA]</scope>
    <source>
        <strain evidence="10 11">DSM 43814</strain>
    </source>
</reference>
<evidence type="ECO:0000256" key="7">
    <source>
        <dbReference type="ARBA" id="ARBA00023136"/>
    </source>
</evidence>
<dbReference type="InterPro" id="IPR023298">
    <property type="entry name" value="ATPase_P-typ_TM_dom_sf"/>
</dbReference>
<dbReference type="Gene3D" id="3.40.1110.10">
    <property type="entry name" value="Calcium-transporting ATPase, cytoplasmic domain N"/>
    <property type="match status" value="1"/>
</dbReference>
<keyword evidence="8" id="KW-1003">Cell membrane</keyword>
<feature type="transmembrane region" description="Helical" evidence="8">
    <location>
        <begin position="562"/>
        <end position="581"/>
    </location>
</feature>
<proteinExistence type="inferred from homology"/>
<dbReference type="EMBL" id="JACCCQ010000001">
    <property type="protein sequence ID" value="NYF60005.1"/>
    <property type="molecule type" value="Genomic_DNA"/>
</dbReference>
<feature type="transmembrane region" description="Helical" evidence="8">
    <location>
        <begin position="257"/>
        <end position="278"/>
    </location>
</feature>
<dbReference type="InterPro" id="IPR023299">
    <property type="entry name" value="ATPase_P-typ_cyto_dom_N"/>
</dbReference>
<organism evidence="10 11">
    <name type="scientific">Micromonospora purpureochromogenes</name>
    <dbReference type="NCBI Taxonomy" id="47872"/>
    <lineage>
        <taxon>Bacteria</taxon>
        <taxon>Bacillati</taxon>
        <taxon>Actinomycetota</taxon>
        <taxon>Actinomycetes</taxon>
        <taxon>Micromonosporales</taxon>
        <taxon>Micromonosporaceae</taxon>
        <taxon>Micromonospora</taxon>
    </lineage>
</organism>
<dbReference type="PRINTS" id="PR00119">
    <property type="entry name" value="CATATPASE"/>
</dbReference>
<feature type="transmembrane region" description="Helical" evidence="8">
    <location>
        <begin position="67"/>
        <end position="95"/>
    </location>
</feature>
<dbReference type="PANTHER" id="PTHR48085:SF5">
    <property type="entry name" value="CADMIUM_ZINC-TRANSPORTING ATPASE HMA4-RELATED"/>
    <property type="match status" value="1"/>
</dbReference>
<keyword evidence="6 8" id="KW-1133">Transmembrane helix</keyword>
<dbReference type="Proteomes" id="UP000631553">
    <property type="component" value="Unassembled WGS sequence"/>
</dbReference>
<sequence>MKFQKMWWDWALLVAVTAAVLAGAALWFADRRGAADLLWAGATAVALLPAITWVVRSLLHRQVGVDVIAVLALAGALIVREYLAGAVIALMLATGRTLEAYAERRASRDLRGLLERAPRSARRRTAQGAIETVPLDAVQPDDRLLVGPGEVVPVDGRTEDPAVLDESAITGESQPVDRKPGDGLTSGVVNAGPAFGMRATATAAQSTYAGIVRLAEEATARKAPMVRLADRYAAAFVPFTLALAGVGWLASGELLRAVSVLVVATPCPLILATPVAIVSGLSRAARRGVVVRDGAALETLGRARTLLVDKTGTLTEGRPRAAETVTAPDTDREEMLRLAASVEQLSPHVLAATVVQEATNRGLTLSTPEDVTEEPGKGVTGRVDGRRVQVGQLTGEVSPWVKEVRQRAEENGAATVWVSLDGVPVGALLLHDPIRPDARQTVDRLRNAGFNRVVMLTGDRPRVAAEVARVVGADDVVDRCTPGTKVDRVRAESKQATTVMVGDGVNDAPALAAADVGVALGATGATASADVADAVLTVDRLDRLADTVEIARRSRRIAVQSATVGMGLALAAMGVAAVGLLPPVAGAFLQEGIDVVVIINALRASVGGIQRRATP</sequence>
<dbReference type="SUPFAM" id="SSF81665">
    <property type="entry name" value="Calcium ATPase, transmembrane domain M"/>
    <property type="match status" value="1"/>
</dbReference>
<dbReference type="InterPro" id="IPR008250">
    <property type="entry name" value="ATPase_P-typ_transduc_dom_A_sf"/>
</dbReference>
<dbReference type="NCBIfam" id="TIGR01512">
    <property type="entry name" value="ATPase-IB2_Cd"/>
    <property type="match status" value="1"/>
</dbReference>
<dbReference type="InterPro" id="IPR027256">
    <property type="entry name" value="P-typ_ATPase_IB"/>
</dbReference>
<feature type="transmembrane region" description="Helical" evidence="8">
    <location>
        <begin position="232"/>
        <end position="251"/>
    </location>
</feature>
<dbReference type="InterPro" id="IPR059000">
    <property type="entry name" value="ATPase_P-type_domA"/>
</dbReference>
<evidence type="ECO:0000313" key="10">
    <source>
        <dbReference type="EMBL" id="NYF60005.1"/>
    </source>
</evidence>
<evidence type="ECO:0000256" key="2">
    <source>
        <dbReference type="ARBA" id="ARBA00006024"/>
    </source>
</evidence>
<dbReference type="SFLD" id="SFLDG00002">
    <property type="entry name" value="C1.7:_P-type_atpase_like"/>
    <property type="match status" value="1"/>
</dbReference>
<dbReference type="SFLD" id="SFLDS00003">
    <property type="entry name" value="Haloacid_Dehalogenase"/>
    <property type="match status" value="1"/>
</dbReference>
<keyword evidence="3 8" id="KW-0812">Transmembrane</keyword>
<dbReference type="Pfam" id="PF00702">
    <property type="entry name" value="Hydrolase"/>
    <property type="match status" value="1"/>
</dbReference>
<dbReference type="PANTHER" id="PTHR48085">
    <property type="entry name" value="CADMIUM/ZINC-TRANSPORTING ATPASE HMA2-RELATED"/>
    <property type="match status" value="1"/>
</dbReference>
<evidence type="ECO:0000256" key="8">
    <source>
        <dbReference type="RuleBase" id="RU362081"/>
    </source>
</evidence>
<dbReference type="Pfam" id="PF00122">
    <property type="entry name" value="E1-E2_ATPase"/>
    <property type="match status" value="1"/>
</dbReference>
<comment type="subcellular location">
    <subcellularLocation>
        <location evidence="1">Cell membrane</location>
        <topology evidence="1">Multi-pass membrane protein</topology>
    </subcellularLocation>
</comment>
<keyword evidence="8" id="KW-0547">Nucleotide-binding</keyword>
<dbReference type="Gene3D" id="2.70.150.10">
    <property type="entry name" value="Calcium-transporting ATPase, cytoplasmic transduction domain A"/>
    <property type="match status" value="1"/>
</dbReference>
<dbReference type="InterPro" id="IPR001757">
    <property type="entry name" value="P_typ_ATPase"/>
</dbReference>
<evidence type="ECO:0000256" key="4">
    <source>
        <dbReference type="ARBA" id="ARBA00022723"/>
    </source>
</evidence>
<keyword evidence="11" id="KW-1185">Reference proteome</keyword>
<evidence type="ECO:0000256" key="1">
    <source>
        <dbReference type="ARBA" id="ARBA00004651"/>
    </source>
</evidence>
<evidence type="ECO:0000313" key="11">
    <source>
        <dbReference type="Proteomes" id="UP000631553"/>
    </source>
</evidence>
<keyword evidence="8" id="KW-0067">ATP-binding</keyword>
<evidence type="ECO:0000259" key="9">
    <source>
        <dbReference type="Pfam" id="PF00122"/>
    </source>
</evidence>
<dbReference type="SUPFAM" id="SSF56784">
    <property type="entry name" value="HAD-like"/>
    <property type="match status" value="1"/>
</dbReference>
<dbReference type="InterPro" id="IPR018303">
    <property type="entry name" value="ATPase_P-typ_P_site"/>
</dbReference>
<dbReference type="InterPro" id="IPR044492">
    <property type="entry name" value="P_typ_ATPase_HD_dom"/>
</dbReference>
<keyword evidence="4 8" id="KW-0479">Metal-binding</keyword>
<dbReference type="InterPro" id="IPR036412">
    <property type="entry name" value="HAD-like_sf"/>
</dbReference>
<keyword evidence="5" id="KW-1278">Translocase</keyword>
<dbReference type="NCBIfam" id="TIGR01494">
    <property type="entry name" value="ATPase_P-type"/>
    <property type="match status" value="1"/>
</dbReference>
<feature type="transmembrane region" description="Helical" evidence="8">
    <location>
        <begin position="36"/>
        <end position="55"/>
    </location>
</feature>
<dbReference type="SUPFAM" id="SSF81653">
    <property type="entry name" value="Calcium ATPase, transduction domain A"/>
    <property type="match status" value="1"/>
</dbReference>
<accession>A0ABX2RTY7</accession>
<gene>
    <name evidence="10" type="ORF">HDA35_005836</name>
</gene>
<comment type="similarity">
    <text evidence="2 8">Belongs to the cation transport ATPase (P-type) (TC 3.A.3) family. Type IB subfamily.</text>
</comment>
<evidence type="ECO:0000256" key="3">
    <source>
        <dbReference type="ARBA" id="ARBA00022692"/>
    </source>
</evidence>
<dbReference type="NCBIfam" id="TIGR01525">
    <property type="entry name" value="ATPase-IB_hvy"/>
    <property type="match status" value="1"/>
</dbReference>
<dbReference type="InterPro" id="IPR051014">
    <property type="entry name" value="Cation_Transport_ATPase_IB"/>
</dbReference>
<protein>
    <submittedName>
        <fullName evidence="10">Heavy metal translocating P-type ATPase</fullName>
    </submittedName>
</protein>
<name>A0ABX2RTY7_9ACTN</name>
<evidence type="ECO:0000256" key="6">
    <source>
        <dbReference type="ARBA" id="ARBA00022989"/>
    </source>
</evidence>